<comment type="function">
    <text evidence="3">Is involved in the conjugation of reduced glutathione to a wide number of exogenous and endogenous hydrophobic electrophiles.</text>
</comment>
<dbReference type="SFLD" id="SFLDS00019">
    <property type="entry name" value="Glutathione_Transferase_(cytos"/>
    <property type="match status" value="1"/>
</dbReference>
<dbReference type="CDD" id="cd03185">
    <property type="entry name" value="GST_C_Tau"/>
    <property type="match status" value="1"/>
</dbReference>
<dbReference type="PANTHER" id="PTHR11260:SF781">
    <property type="entry name" value="GLUTATHIONE S-TRANSFERASE U19"/>
    <property type="match status" value="1"/>
</dbReference>
<organism evidence="6 7">
    <name type="scientific">Beta vulgaris subsp. vulgaris</name>
    <name type="common">Beet</name>
    <dbReference type="NCBI Taxonomy" id="3555"/>
    <lineage>
        <taxon>Eukaryota</taxon>
        <taxon>Viridiplantae</taxon>
        <taxon>Streptophyta</taxon>
        <taxon>Embryophyta</taxon>
        <taxon>Tracheophyta</taxon>
        <taxon>Spermatophyta</taxon>
        <taxon>Magnoliopsida</taxon>
        <taxon>eudicotyledons</taxon>
        <taxon>Gunneridae</taxon>
        <taxon>Pentapetalae</taxon>
        <taxon>Caryophyllales</taxon>
        <taxon>Chenopodiaceae</taxon>
        <taxon>Betoideae</taxon>
        <taxon>Beta</taxon>
    </lineage>
</organism>
<dbReference type="InterPro" id="IPR004045">
    <property type="entry name" value="Glutathione_S-Trfase_N"/>
</dbReference>
<evidence type="ECO:0000313" key="7">
    <source>
        <dbReference type="Proteomes" id="UP000035740"/>
    </source>
</evidence>
<dbReference type="EC" id="2.5.1.18" evidence="3"/>
<dbReference type="OrthoDB" id="202840at2759"/>
<dbReference type="InterPro" id="IPR036249">
    <property type="entry name" value="Thioredoxin-like_sf"/>
</dbReference>
<evidence type="ECO:0000256" key="2">
    <source>
        <dbReference type="ARBA" id="ARBA00047960"/>
    </source>
</evidence>
<dbReference type="EMBL" id="KQ090917">
    <property type="protein sequence ID" value="KMS94771.1"/>
    <property type="molecule type" value="Genomic_DNA"/>
</dbReference>
<dbReference type="InterPro" id="IPR036282">
    <property type="entry name" value="Glutathione-S-Trfase_C_sf"/>
</dbReference>
<accession>A0A0J8B1A9</accession>
<dbReference type="Gene3D" id="1.20.1050.10">
    <property type="match status" value="1"/>
</dbReference>
<evidence type="ECO:0000256" key="1">
    <source>
        <dbReference type="ARBA" id="ARBA00022679"/>
    </source>
</evidence>
<dbReference type="GO" id="GO:0005829">
    <property type="term" value="C:cytosol"/>
    <property type="evidence" value="ECO:0007669"/>
    <property type="project" value="UniProtKB-SubCell"/>
</dbReference>
<dbReference type="eggNOG" id="KOG0406">
    <property type="taxonomic scope" value="Eukaryota"/>
</dbReference>
<dbReference type="Pfam" id="PF02798">
    <property type="entry name" value="GST_N"/>
    <property type="match status" value="1"/>
</dbReference>
<dbReference type="FunFam" id="3.40.30.10:FF:000014">
    <property type="entry name" value="Tau class glutathione S-transferase"/>
    <property type="match status" value="1"/>
</dbReference>
<dbReference type="Gramene" id="KMS94771">
    <property type="protein sequence ID" value="KMS94771"/>
    <property type="gene ID" value="BVRB_015440"/>
</dbReference>
<dbReference type="KEGG" id="bvg:104885257"/>
<dbReference type="PROSITE" id="PS50404">
    <property type="entry name" value="GST_NTER"/>
    <property type="match status" value="1"/>
</dbReference>
<dbReference type="PANTHER" id="PTHR11260">
    <property type="entry name" value="GLUTATHIONE S-TRANSFERASE, GST, SUPERFAMILY, GST DOMAIN CONTAINING"/>
    <property type="match status" value="1"/>
</dbReference>
<dbReference type="SUPFAM" id="SSF52833">
    <property type="entry name" value="Thioredoxin-like"/>
    <property type="match status" value="1"/>
</dbReference>
<dbReference type="GO" id="GO:0006749">
    <property type="term" value="P:glutathione metabolic process"/>
    <property type="evidence" value="ECO:0007669"/>
    <property type="project" value="InterPro"/>
</dbReference>
<comment type="subcellular location">
    <subcellularLocation>
        <location evidence="3">Cytoplasm</location>
        <location evidence="3">Cytosol</location>
    </subcellularLocation>
</comment>
<feature type="domain" description="GST N-terminal" evidence="4">
    <location>
        <begin position="3"/>
        <end position="84"/>
    </location>
</feature>
<feature type="domain" description="GST C-terminal" evidence="5">
    <location>
        <begin position="91"/>
        <end position="212"/>
    </location>
</feature>
<keyword evidence="3" id="KW-0963">Cytoplasm</keyword>
<comment type="similarity">
    <text evidence="3">Belongs to the GST superfamily.</text>
</comment>
<reference evidence="6 7" key="1">
    <citation type="journal article" date="2014" name="Nature">
        <title>The genome of the recently domesticated crop plant sugar beet (Beta vulgaris).</title>
        <authorList>
            <person name="Dohm J.C."/>
            <person name="Minoche A.E."/>
            <person name="Holtgrawe D."/>
            <person name="Capella-Gutierrez S."/>
            <person name="Zakrzewski F."/>
            <person name="Tafer H."/>
            <person name="Rupp O."/>
            <person name="Sorensen T.R."/>
            <person name="Stracke R."/>
            <person name="Reinhardt R."/>
            <person name="Goesmann A."/>
            <person name="Kraft T."/>
            <person name="Schulz B."/>
            <person name="Stadler P.F."/>
            <person name="Schmidt T."/>
            <person name="Gabaldon T."/>
            <person name="Lehrach H."/>
            <person name="Weisshaar B."/>
            <person name="Himmelbauer H."/>
        </authorList>
    </citation>
    <scope>NUCLEOTIDE SEQUENCE [LARGE SCALE GENOMIC DNA]</scope>
    <source>
        <tissue evidence="6">Taproot</tissue>
    </source>
</reference>
<dbReference type="Gene3D" id="3.40.30.10">
    <property type="entry name" value="Glutaredoxin"/>
    <property type="match status" value="1"/>
</dbReference>
<dbReference type="AlphaFoldDB" id="A0A0J8B1A9"/>
<dbReference type="InterPro" id="IPR045073">
    <property type="entry name" value="Omega/Tau-like"/>
</dbReference>
<dbReference type="GO" id="GO:0004364">
    <property type="term" value="F:glutathione transferase activity"/>
    <property type="evidence" value="ECO:0007669"/>
    <property type="project" value="UniProtKB-UniRule"/>
</dbReference>
<dbReference type="PROSITE" id="PS50405">
    <property type="entry name" value="GST_CTER"/>
    <property type="match status" value="1"/>
</dbReference>
<dbReference type="InterPro" id="IPR040079">
    <property type="entry name" value="Glutathione_S-Trfase"/>
</dbReference>
<evidence type="ECO:0000313" key="6">
    <source>
        <dbReference type="EMBL" id="KMS94771.1"/>
    </source>
</evidence>
<dbReference type="Proteomes" id="UP000035740">
    <property type="component" value="Unassembled WGS sequence"/>
</dbReference>
<proteinExistence type="inferred from homology"/>
<dbReference type="SFLD" id="SFLDG01152">
    <property type="entry name" value="Main.3:_Omega-_and_Tau-like"/>
    <property type="match status" value="1"/>
</dbReference>
<dbReference type="SFLD" id="SFLDG00358">
    <property type="entry name" value="Main_(cytGST)"/>
    <property type="match status" value="1"/>
</dbReference>
<dbReference type="InterPro" id="IPR010987">
    <property type="entry name" value="Glutathione-S-Trfase_C-like"/>
</dbReference>
<dbReference type="InterPro" id="IPR045074">
    <property type="entry name" value="GST_C_Tau"/>
</dbReference>
<protein>
    <recommendedName>
        <fullName evidence="3">Glutathione S-transferase</fullName>
        <ecNumber evidence="3">2.5.1.18</ecNumber>
    </recommendedName>
</protein>
<sequence length="222" mass="26098">MSHELVLLDYWASPYVARVKLALEEKGITNYVCQHEDLLNDKSSLLLKMNPAQKKVPVLIHNGKPVCDSLVILEYIDEVWKHKSPTLLPTDPYQRALARFWADYNEKTLFNFIRKLWRQKEEIEQEEKMDFINCLKLLEGELGEKPYFGGDTFGYLDMVLIPGYSWFYSYETFTGLSIVAECPKLIAWAKRCEERDSVIKSLPNELEIYNYVLELQKIFLRD</sequence>
<gene>
    <name evidence="6" type="ORF">BVRB_015440</name>
</gene>
<evidence type="ECO:0000259" key="5">
    <source>
        <dbReference type="PROSITE" id="PS50405"/>
    </source>
</evidence>
<dbReference type="OMA" id="YEYIFEL"/>
<name>A0A0J8B1A9_BETVV</name>
<evidence type="ECO:0000256" key="3">
    <source>
        <dbReference type="RuleBase" id="RU369102"/>
    </source>
</evidence>
<dbReference type="Pfam" id="PF13410">
    <property type="entry name" value="GST_C_2"/>
    <property type="match status" value="1"/>
</dbReference>
<evidence type="ECO:0000259" key="4">
    <source>
        <dbReference type="PROSITE" id="PS50404"/>
    </source>
</evidence>
<dbReference type="FunFam" id="1.20.1050.10:FF:000018">
    <property type="entry name" value="Glutathione S-transferase U20"/>
    <property type="match status" value="1"/>
</dbReference>
<keyword evidence="7" id="KW-1185">Reference proteome</keyword>
<comment type="catalytic activity">
    <reaction evidence="2 3">
        <text>RX + glutathione = an S-substituted glutathione + a halide anion + H(+)</text>
        <dbReference type="Rhea" id="RHEA:16437"/>
        <dbReference type="ChEBI" id="CHEBI:15378"/>
        <dbReference type="ChEBI" id="CHEBI:16042"/>
        <dbReference type="ChEBI" id="CHEBI:17792"/>
        <dbReference type="ChEBI" id="CHEBI:57925"/>
        <dbReference type="ChEBI" id="CHEBI:90779"/>
        <dbReference type="EC" id="2.5.1.18"/>
    </reaction>
</comment>
<dbReference type="SUPFAM" id="SSF47616">
    <property type="entry name" value="GST C-terminal domain-like"/>
    <property type="match status" value="1"/>
</dbReference>
<keyword evidence="1 3" id="KW-0808">Transferase</keyword>
<dbReference type="CDD" id="cd03058">
    <property type="entry name" value="GST_N_Tau"/>
    <property type="match status" value="1"/>
</dbReference>